<keyword evidence="3" id="KW-0731">Sigma factor</keyword>
<dbReference type="InterPro" id="IPR013249">
    <property type="entry name" value="RNA_pol_sigma70_r4_t2"/>
</dbReference>
<evidence type="ECO:0000259" key="6">
    <source>
        <dbReference type="Pfam" id="PF04542"/>
    </source>
</evidence>
<dbReference type="InterPro" id="IPR039425">
    <property type="entry name" value="RNA_pol_sigma-70-like"/>
</dbReference>
<dbReference type="Gene3D" id="1.10.10.10">
    <property type="entry name" value="Winged helix-like DNA-binding domain superfamily/Winged helix DNA-binding domain"/>
    <property type="match status" value="1"/>
</dbReference>
<dbReference type="InterPro" id="IPR013324">
    <property type="entry name" value="RNA_pol_sigma_r3/r4-like"/>
</dbReference>
<dbReference type="Pfam" id="PF04542">
    <property type="entry name" value="Sigma70_r2"/>
    <property type="match status" value="1"/>
</dbReference>
<gene>
    <name evidence="8" type="ORF">JF887_00565</name>
</gene>
<dbReference type="EMBL" id="JAEKNN010000005">
    <property type="protein sequence ID" value="MBJ7607912.1"/>
    <property type="molecule type" value="Genomic_DNA"/>
</dbReference>
<dbReference type="GO" id="GO:0006352">
    <property type="term" value="P:DNA-templated transcription initiation"/>
    <property type="evidence" value="ECO:0007669"/>
    <property type="project" value="InterPro"/>
</dbReference>
<comment type="similarity">
    <text evidence="1">Belongs to the sigma-70 factor family. ECF subfamily.</text>
</comment>
<evidence type="ECO:0000313" key="9">
    <source>
        <dbReference type="Proteomes" id="UP000614410"/>
    </source>
</evidence>
<dbReference type="CDD" id="cd06171">
    <property type="entry name" value="Sigma70_r4"/>
    <property type="match status" value="1"/>
</dbReference>
<evidence type="ECO:0000256" key="4">
    <source>
        <dbReference type="ARBA" id="ARBA00023125"/>
    </source>
</evidence>
<evidence type="ECO:0000313" key="8">
    <source>
        <dbReference type="EMBL" id="MBJ7607912.1"/>
    </source>
</evidence>
<dbReference type="SUPFAM" id="SSF88946">
    <property type="entry name" value="Sigma2 domain of RNA polymerase sigma factors"/>
    <property type="match status" value="1"/>
</dbReference>
<accession>A0A934N8I9</accession>
<dbReference type="Gene3D" id="1.10.1740.10">
    <property type="match status" value="1"/>
</dbReference>
<dbReference type="GO" id="GO:0003677">
    <property type="term" value="F:DNA binding"/>
    <property type="evidence" value="ECO:0007669"/>
    <property type="project" value="UniProtKB-KW"/>
</dbReference>
<evidence type="ECO:0000256" key="3">
    <source>
        <dbReference type="ARBA" id="ARBA00023082"/>
    </source>
</evidence>
<reference evidence="8 9" key="1">
    <citation type="submission" date="2020-10" db="EMBL/GenBank/DDBJ databases">
        <title>Ca. Dormibacterota MAGs.</title>
        <authorList>
            <person name="Montgomery K."/>
        </authorList>
    </citation>
    <scope>NUCLEOTIDE SEQUENCE [LARGE SCALE GENOMIC DNA]</scope>
    <source>
        <strain evidence="8">Mitchell_Peninsula_5</strain>
    </source>
</reference>
<dbReference type="GO" id="GO:0016987">
    <property type="term" value="F:sigma factor activity"/>
    <property type="evidence" value="ECO:0007669"/>
    <property type="project" value="UniProtKB-KW"/>
</dbReference>
<feature type="domain" description="RNA polymerase sigma factor 70 region 4 type 2" evidence="7">
    <location>
        <begin position="120"/>
        <end position="170"/>
    </location>
</feature>
<proteinExistence type="inferred from homology"/>
<evidence type="ECO:0000256" key="2">
    <source>
        <dbReference type="ARBA" id="ARBA00023015"/>
    </source>
</evidence>
<evidence type="ECO:0000256" key="5">
    <source>
        <dbReference type="ARBA" id="ARBA00023163"/>
    </source>
</evidence>
<keyword evidence="5" id="KW-0804">Transcription</keyword>
<dbReference type="Pfam" id="PF08281">
    <property type="entry name" value="Sigma70_r4_2"/>
    <property type="match status" value="1"/>
</dbReference>
<keyword evidence="4" id="KW-0238">DNA-binding</keyword>
<dbReference type="InterPro" id="IPR036388">
    <property type="entry name" value="WH-like_DNA-bd_sf"/>
</dbReference>
<dbReference type="Proteomes" id="UP000614410">
    <property type="component" value="Unassembled WGS sequence"/>
</dbReference>
<dbReference type="AlphaFoldDB" id="A0A934N8I9"/>
<evidence type="ECO:0000259" key="7">
    <source>
        <dbReference type="Pfam" id="PF08281"/>
    </source>
</evidence>
<sequence length="183" mass="20020">MDESDLVVRAAHGDEHAYEQLVTRHSDLAFRLAYLLTGSAPEAEEAAQDGFLAAYRALPRFREGAPFRPWLLRIVANAARNHRRAMGRRAGVQLRLADTLGRGDAAPSPETEVEAAEERGALLRAVASLSDADRQVISCRYFLELDVAETAAALGCAQGTVKSRLARALGRVRERLGPEVDER</sequence>
<dbReference type="InterPro" id="IPR007627">
    <property type="entry name" value="RNA_pol_sigma70_r2"/>
</dbReference>
<name>A0A934N8I9_9BACT</name>
<evidence type="ECO:0000256" key="1">
    <source>
        <dbReference type="ARBA" id="ARBA00010641"/>
    </source>
</evidence>
<feature type="domain" description="RNA polymerase sigma-70 region 2" evidence="6">
    <location>
        <begin position="21"/>
        <end position="88"/>
    </location>
</feature>
<comment type="caution">
    <text evidence="8">The sequence shown here is derived from an EMBL/GenBank/DDBJ whole genome shotgun (WGS) entry which is preliminary data.</text>
</comment>
<protein>
    <submittedName>
        <fullName evidence="8">Sigma-70 family RNA polymerase sigma factor</fullName>
    </submittedName>
</protein>
<dbReference type="SUPFAM" id="SSF88659">
    <property type="entry name" value="Sigma3 and sigma4 domains of RNA polymerase sigma factors"/>
    <property type="match status" value="1"/>
</dbReference>
<keyword evidence="2" id="KW-0805">Transcription regulation</keyword>
<dbReference type="InterPro" id="IPR014284">
    <property type="entry name" value="RNA_pol_sigma-70_dom"/>
</dbReference>
<dbReference type="NCBIfam" id="TIGR02937">
    <property type="entry name" value="sigma70-ECF"/>
    <property type="match status" value="1"/>
</dbReference>
<organism evidence="8 9">
    <name type="scientific">Candidatus Amunia macphersoniae</name>
    <dbReference type="NCBI Taxonomy" id="3127014"/>
    <lineage>
        <taxon>Bacteria</taxon>
        <taxon>Bacillati</taxon>
        <taxon>Candidatus Dormiibacterota</taxon>
        <taxon>Candidatus Dormibacteria</taxon>
        <taxon>Candidatus Aeolococcales</taxon>
        <taxon>Candidatus Aeolococcaceae</taxon>
        <taxon>Candidatus Amunia</taxon>
    </lineage>
</organism>
<dbReference type="PANTHER" id="PTHR43133:SF8">
    <property type="entry name" value="RNA POLYMERASE SIGMA FACTOR HI_1459-RELATED"/>
    <property type="match status" value="1"/>
</dbReference>
<dbReference type="InterPro" id="IPR013325">
    <property type="entry name" value="RNA_pol_sigma_r2"/>
</dbReference>
<dbReference type="PANTHER" id="PTHR43133">
    <property type="entry name" value="RNA POLYMERASE ECF-TYPE SIGMA FACTO"/>
    <property type="match status" value="1"/>
</dbReference>